<dbReference type="PANTHER" id="PTHR10829:SF25">
    <property type="entry name" value="DREBRIN-LIKE PROTEIN"/>
    <property type="match status" value="1"/>
</dbReference>
<dbReference type="AlphaFoldDB" id="A0A8S9YZ97"/>
<dbReference type="GO" id="GO:0014069">
    <property type="term" value="C:postsynaptic density"/>
    <property type="evidence" value="ECO:0007669"/>
    <property type="project" value="TreeGrafter"/>
</dbReference>
<evidence type="ECO:0000313" key="6">
    <source>
        <dbReference type="EMBL" id="KAF7258580.1"/>
    </source>
</evidence>
<dbReference type="GO" id="GO:0030427">
    <property type="term" value="C:site of polarized growth"/>
    <property type="evidence" value="ECO:0007669"/>
    <property type="project" value="TreeGrafter"/>
</dbReference>
<dbReference type="Proteomes" id="UP000822476">
    <property type="component" value="Unassembled WGS sequence"/>
</dbReference>
<evidence type="ECO:0000313" key="7">
    <source>
        <dbReference type="Proteomes" id="UP000822476"/>
    </source>
</evidence>
<gene>
    <name evidence="6" type="ORF">EG68_04031</name>
</gene>
<dbReference type="GO" id="GO:0045211">
    <property type="term" value="C:postsynaptic membrane"/>
    <property type="evidence" value="ECO:0007669"/>
    <property type="project" value="TreeGrafter"/>
</dbReference>
<dbReference type="SMART" id="SM00326">
    <property type="entry name" value="SH3"/>
    <property type="match status" value="1"/>
</dbReference>
<dbReference type="Pfam" id="PF00241">
    <property type="entry name" value="Cofilin_ADF"/>
    <property type="match status" value="1"/>
</dbReference>
<dbReference type="InterPro" id="IPR036028">
    <property type="entry name" value="SH3-like_dom_sf"/>
</dbReference>
<feature type="compositionally biased region" description="Pro residues" evidence="3">
    <location>
        <begin position="346"/>
        <end position="355"/>
    </location>
</feature>
<name>A0A8S9YZ97_9TREM</name>
<dbReference type="GO" id="GO:0051015">
    <property type="term" value="F:actin filament binding"/>
    <property type="evidence" value="ECO:0007669"/>
    <property type="project" value="TreeGrafter"/>
</dbReference>
<dbReference type="Gene3D" id="3.40.20.10">
    <property type="entry name" value="Severin"/>
    <property type="match status" value="1"/>
</dbReference>
<dbReference type="InterPro" id="IPR002108">
    <property type="entry name" value="ADF-H"/>
</dbReference>
<comment type="caution">
    <text evidence="6">The sequence shown here is derived from an EMBL/GenBank/DDBJ whole genome shotgun (WGS) entry which is preliminary data.</text>
</comment>
<feature type="compositionally biased region" description="Polar residues" evidence="3">
    <location>
        <begin position="371"/>
        <end position="392"/>
    </location>
</feature>
<dbReference type="PROSITE" id="PS51263">
    <property type="entry name" value="ADF_H"/>
    <property type="match status" value="1"/>
</dbReference>
<feature type="domain" description="ADF-H" evidence="5">
    <location>
        <begin position="4"/>
        <end position="134"/>
    </location>
</feature>
<accession>A0A8S9YZ97</accession>
<dbReference type="Pfam" id="PF14604">
    <property type="entry name" value="SH3_9"/>
    <property type="match status" value="1"/>
</dbReference>
<dbReference type="GO" id="GO:0030833">
    <property type="term" value="P:regulation of actin filament polymerization"/>
    <property type="evidence" value="ECO:0007669"/>
    <property type="project" value="TreeGrafter"/>
</dbReference>
<dbReference type="InterPro" id="IPR001452">
    <property type="entry name" value="SH3_domain"/>
</dbReference>
<protein>
    <recommendedName>
        <fullName evidence="8">Drebrin-like protein</fullName>
    </recommendedName>
</protein>
<evidence type="ECO:0000256" key="1">
    <source>
        <dbReference type="ARBA" id="ARBA00022443"/>
    </source>
</evidence>
<dbReference type="GO" id="GO:0030864">
    <property type="term" value="C:cortical actin cytoskeleton"/>
    <property type="evidence" value="ECO:0007669"/>
    <property type="project" value="TreeGrafter"/>
</dbReference>
<sequence length="458" mass="50610">MALDLNTNGKLLREAVDAVLDGKYSWVIFGYVGSTFTLDVVNHGLDRADMFEDFSPGRVMFGFARVDHPSKKLTSLPAKFVFIYWQGEGAPEKYRIACSQHGDVVKQFCRTTHITVRARNEDDLDWADIVGKVAKVSGTDYTAPSDRIDFEPQVVGSVYKRVDPSAEIPKGSPSMQFWKMKQSSCDPIPPIPAPLKKPDTHVQPTCGTEFTETDTSKARFQALKAARQSEVSSLIRGRIQSFDQSFDADSSSGYKKIDPRAEILLAKQLSTAADVCDDSTVGTNWQRADPRSEISKAKHLANQCFEPDSSNKVVTKYERTDVQAEIRAARDAQQKNGTDPVTHNHPVPPSVPDIPLPDSANCQPAGDRSRAVNNSKSEPVSSLNQEVATQPPYTSARVDSGLVALCLYNYTAHEDDELSFREGDQIFQVQQIDEGWWLGVTADGRQGLFPANYVELVA</sequence>
<dbReference type="GO" id="GO:0048812">
    <property type="term" value="P:neuron projection morphogenesis"/>
    <property type="evidence" value="ECO:0007669"/>
    <property type="project" value="TreeGrafter"/>
</dbReference>
<dbReference type="Gene3D" id="2.30.30.40">
    <property type="entry name" value="SH3 Domains"/>
    <property type="match status" value="1"/>
</dbReference>
<dbReference type="GO" id="GO:0030425">
    <property type="term" value="C:dendrite"/>
    <property type="evidence" value="ECO:0007669"/>
    <property type="project" value="TreeGrafter"/>
</dbReference>
<dbReference type="GO" id="GO:0098974">
    <property type="term" value="P:postsynaptic actin cytoskeleton organization"/>
    <property type="evidence" value="ECO:0007669"/>
    <property type="project" value="TreeGrafter"/>
</dbReference>
<evidence type="ECO:0000256" key="2">
    <source>
        <dbReference type="PROSITE-ProRule" id="PRU00192"/>
    </source>
</evidence>
<dbReference type="SUPFAM" id="SSF55753">
    <property type="entry name" value="Actin depolymerizing proteins"/>
    <property type="match status" value="1"/>
</dbReference>
<dbReference type="InterPro" id="IPR029006">
    <property type="entry name" value="ADF-H/Gelsolin-like_dom_sf"/>
</dbReference>
<dbReference type="SUPFAM" id="SSF50044">
    <property type="entry name" value="SH3-domain"/>
    <property type="match status" value="1"/>
</dbReference>
<dbReference type="OrthoDB" id="5971719at2759"/>
<dbReference type="PRINTS" id="PR00452">
    <property type="entry name" value="SH3DOMAIN"/>
</dbReference>
<proteinExistence type="predicted"/>
<evidence type="ECO:0000256" key="3">
    <source>
        <dbReference type="SAM" id="MobiDB-lite"/>
    </source>
</evidence>
<dbReference type="GO" id="GO:0045773">
    <property type="term" value="P:positive regulation of axon extension"/>
    <property type="evidence" value="ECO:0007669"/>
    <property type="project" value="TreeGrafter"/>
</dbReference>
<feature type="domain" description="SH3" evidence="4">
    <location>
        <begin position="399"/>
        <end position="458"/>
    </location>
</feature>
<dbReference type="EMBL" id="JTDE01001644">
    <property type="protein sequence ID" value="KAF7258580.1"/>
    <property type="molecule type" value="Genomic_DNA"/>
</dbReference>
<dbReference type="PANTHER" id="PTHR10829">
    <property type="entry name" value="CORTACTIN AND DREBRIN"/>
    <property type="match status" value="1"/>
</dbReference>
<evidence type="ECO:0008006" key="8">
    <source>
        <dbReference type="Google" id="ProtNLM"/>
    </source>
</evidence>
<keyword evidence="7" id="KW-1185">Reference proteome</keyword>
<dbReference type="PROSITE" id="PS50002">
    <property type="entry name" value="SH3"/>
    <property type="match status" value="1"/>
</dbReference>
<dbReference type="CDD" id="cd11819">
    <property type="entry name" value="SH3_Cortactin_like"/>
    <property type="match status" value="1"/>
</dbReference>
<dbReference type="SMART" id="SM00102">
    <property type="entry name" value="ADF"/>
    <property type="match status" value="1"/>
</dbReference>
<reference evidence="6" key="1">
    <citation type="submission" date="2019-07" db="EMBL/GenBank/DDBJ databases">
        <title>Annotation for the trematode Paragonimus miyazaki's.</title>
        <authorList>
            <person name="Choi Y.-J."/>
        </authorList>
    </citation>
    <scope>NUCLEOTIDE SEQUENCE</scope>
    <source>
        <strain evidence="6">Japan</strain>
    </source>
</reference>
<feature type="region of interest" description="Disordered" evidence="3">
    <location>
        <begin position="332"/>
        <end position="392"/>
    </location>
</feature>
<evidence type="ECO:0000259" key="5">
    <source>
        <dbReference type="PROSITE" id="PS51263"/>
    </source>
</evidence>
<dbReference type="GO" id="GO:0005884">
    <property type="term" value="C:actin filament"/>
    <property type="evidence" value="ECO:0007669"/>
    <property type="project" value="TreeGrafter"/>
</dbReference>
<dbReference type="GO" id="GO:0030027">
    <property type="term" value="C:lamellipodium"/>
    <property type="evidence" value="ECO:0007669"/>
    <property type="project" value="TreeGrafter"/>
</dbReference>
<evidence type="ECO:0000259" key="4">
    <source>
        <dbReference type="PROSITE" id="PS50002"/>
    </source>
</evidence>
<organism evidence="6 7">
    <name type="scientific">Paragonimus skrjabini miyazakii</name>
    <dbReference type="NCBI Taxonomy" id="59628"/>
    <lineage>
        <taxon>Eukaryota</taxon>
        <taxon>Metazoa</taxon>
        <taxon>Spiralia</taxon>
        <taxon>Lophotrochozoa</taxon>
        <taxon>Platyhelminthes</taxon>
        <taxon>Trematoda</taxon>
        <taxon>Digenea</taxon>
        <taxon>Plagiorchiida</taxon>
        <taxon>Troglotremata</taxon>
        <taxon>Troglotrematidae</taxon>
        <taxon>Paragonimus</taxon>
    </lineage>
</organism>
<keyword evidence="1 2" id="KW-0728">SH3 domain</keyword>